<keyword evidence="5" id="KW-0498">Mitosis</keyword>
<dbReference type="PANTHER" id="PTHR12663">
    <property type="entry name" value="ANDROGEN INDUCED INHIBITOR OF PROLIFERATION AS3 / PDS5-RELATED"/>
    <property type="match status" value="1"/>
</dbReference>
<comment type="caution">
    <text evidence="12">The sequence shown here is derived from an EMBL/GenBank/DDBJ whole genome shotgun (WGS) entry which is preliminary data.</text>
</comment>
<dbReference type="Pfam" id="PF00168">
    <property type="entry name" value="C2"/>
    <property type="match status" value="1"/>
</dbReference>
<reference evidence="12 13" key="1">
    <citation type="journal article" date="2021" name="bioRxiv">
        <title>Chromosome-scale and haplotype-resolved genome assembly of a tetraploid potato cultivar.</title>
        <authorList>
            <person name="Sun H."/>
            <person name="Jiao W.-B."/>
            <person name="Krause K."/>
            <person name="Campoy J.A."/>
            <person name="Goel M."/>
            <person name="Folz-Donahue K."/>
            <person name="Kukat C."/>
            <person name="Huettel B."/>
            <person name="Schneeberger K."/>
        </authorList>
    </citation>
    <scope>NUCLEOTIDE SEQUENCE [LARGE SCALE GENOMIC DNA]</scope>
    <source>
        <strain evidence="12">SolTubOtavaFocal</strain>
        <tissue evidence="12">Leaves</tissue>
    </source>
</reference>
<dbReference type="SUPFAM" id="SSF48371">
    <property type="entry name" value="ARM repeat"/>
    <property type="match status" value="1"/>
</dbReference>
<feature type="compositionally biased region" description="Basic residues" evidence="10">
    <location>
        <begin position="1467"/>
        <end position="1476"/>
    </location>
</feature>
<dbReference type="Pfam" id="PF20168">
    <property type="entry name" value="PDS5"/>
    <property type="match status" value="1"/>
</dbReference>
<evidence type="ECO:0000256" key="10">
    <source>
        <dbReference type="SAM" id="MobiDB-lite"/>
    </source>
</evidence>
<evidence type="ECO:0000256" key="6">
    <source>
        <dbReference type="ARBA" id="ARBA00023204"/>
    </source>
</evidence>
<dbReference type="Gene3D" id="1.25.10.10">
    <property type="entry name" value="Leucine-rich Repeat Variant"/>
    <property type="match status" value="1"/>
</dbReference>
<feature type="compositionally biased region" description="Basic and acidic residues" evidence="10">
    <location>
        <begin position="1298"/>
        <end position="1319"/>
    </location>
</feature>
<keyword evidence="7" id="KW-0539">Nucleus</keyword>
<evidence type="ECO:0000313" key="12">
    <source>
        <dbReference type="EMBL" id="KAH0777594.1"/>
    </source>
</evidence>
<dbReference type="InterPro" id="IPR016024">
    <property type="entry name" value="ARM-type_fold"/>
</dbReference>
<keyword evidence="6" id="KW-0234">DNA repair</keyword>
<feature type="coiled-coil region" evidence="9">
    <location>
        <begin position="1924"/>
        <end position="2048"/>
    </location>
</feature>
<sequence length="2291" mass="257169">MASKLQLQLKELGSKLDNPPTSKDSLIKLLKQGSTFLSELEQSPPKAMLEAMQPLQSAIVKPELLKHQDREVKLLVATCICEITRITAPEAPYSDDVLKDIFHLIVSTFSGLGDINSPSFGRRVVILETLARYRSCVVMLDLECDDLINEMFQTFLNVVRDEHQDSILTSMQTIMVVLIEESEDIREELLHVILSVLGRHKKGVSIAGRGLAMKVIEQCSGKLEPSIKQFLVSSMSGDSRPTTFEIDYHEVIYDIYRCAPQILSGVVPYITGELLTDQLDVRLKAVHLVGDLFALSESAISEAFHPIFLEFLKRLTDRIVEVRMSVLEHVKGCLLSNPFRQEAPQIISALRDRLLDYDENVRKQVVVVLCDAACNALTSMKVDTIKLVAERIRDKSLLVKRYTLERLADIYRIYCLNSSSGSIKGVDYDWILGRILRCFYDKDFRSDIVEHILCSSLFPNEFSVKDKVKNWVKVFSSFDKVEVRALEKLLEQKQRLQQEMRRYLSLRQMQQDGDATEIQKKVVFCFRIMSRCFTDPGKAEESFQILDQLKDANVWRILTVLLDPNSNSIRASSSRDELLKILGEKHRLYDFLGTLSMKCSYILFNKEHVKEILQETNIQKSAGSTDLILSCTHLLVILARFCPFLLSGIEEDLIHLLEDDNEIIKEGVLHVLAKAGAAIREKLGDSSRSLDLMLERICLEGSRRQAKYAIHALASIMKDDGLKSLSVLYKRLVDMLEEKSHLPAVLQSLGCVAQTAMPVFETREKEIEQFIKKNILELSHTSEGKAKESWEDRSEICSMKIFGIKTLVKSYLPVKDANLRLGIDDLLGILKNILSFGEISIQIKSSSVDKAHLRLAAAKAMLRLSKHWDHKIPVDVFYLTLGTSEACFPQVKKLFLNKVHQYLKDRYLDPKYTCAFLLDLQFQQPDFEEIKSNLSDVIQIYQQGKARQLSVQSEAITPVPYPEYILPYLVHALAHHSSFPNIDECKDVKVFEPTYRQLHVFLSMLVHGDEEGKPEGGISREKESISTIKSILHSIKHSEDVVDSTKSKNSYAVSDLGLAITNRLVPNHDDLKELKASVSLPPSLYKQHEKNEEKDQSLVEVKTWLADEGIMVHFESIKFETNGTLKSEITEDEAMKDSETEGNEVPLGKIMERLKARSKMRKEVTDDSSPAEVRTENDVDILKVVREIDSNNVVDDNKLDASNGHESAVKTKASNKRQKIKTGTDISVPKGAKRQRSSSSSVHKLSSKLKDSIEKEEDLQSMSEDKSSEENVFEPEEPDLLTSSIRKKTSLPPKQKRKATDKNHDDTHEIGMDSREVKKIKGNTEAVNTHMQGNNKSGSHKKSKKKSESGLAKCTSKDDTTPTVDLIGCRIKIWWPMDKKFYEGVVKSFDTHKSKHVVLYDDGDVEVLRLEKECWELVGGVQKPAKGSNSKKGSGYKKESGERKNRTLAASRQKKETDKMSPLSPVRGKRTPRKNLKYGQKGPSKSSLSRRSLLLGKPLTTSKSKEDNLSSGESESEQKESTHGFSLSEHELSDKDDISYSDGKPGADADRLSDMEESEEEECPMENKDEDEPGTPQDSRGSDREISSSHEKPHADGSTEKSNDVAERSDSHGSVRDDADSRSTDQGNSESSSAAKSDEELSDDELLSTWKQRAGKSAGGKRLVIRDFKSSDPYVILKLGNQTAKTKVINSCLNPVWNEEFHFSISEHAQVLKLQVFDKDHFKADDKMGNAHLSLQPLVASARLRKILGVTAEGTTLRKVIPESDNCLAADSSINWVNGEVVQDVWLRLCDVDSGDIELKIKLINLPSAAPSNKNPSWKGTTSQRGKKKKKLQADRRMLRNRRQNGGSPRYTSSPTSSPSGSPRIIVTRSIGGSPTSRHEVGEIDTRSPFQSVKAAVTLFGETGTSGCSPKKATNKPISTFKKSKTAEERVQEKESQLNLALREVDSFKQQIRSTETTKGHALRELQNAKTTLQELTSQLQTLYKSKKAALQETQAANARATQLQVTIADSMQSLRKAKEEAIFHSHLQETNKGIQVLQEQLNNVRASDLDSFTKTTSQLHLTKNTFQDIVAEERSLRSLVDSLQAELDTLKGHNSQFKVKADEAEALAENLRVSLDNSKPKGDAIQQFTCEAAQFLKEAEEMKKKVESIRQEAVTAQVAANEAEERLKLALREAEEAKAAETLASDQIHLTEDGKIKLAVEKYEGFSKKVEEIRNEADTTVAAAMAQVEDITANEKELLMKVEAGLKEKQDMEVAIKEALKTTEMAEAAKKAVEGQLRKKSSRKRSWRIF</sequence>
<comment type="subcellular location">
    <subcellularLocation>
        <location evidence="1">Nucleus</location>
    </subcellularLocation>
</comment>
<feature type="domain" description="C2" evidence="11">
    <location>
        <begin position="1633"/>
        <end position="1748"/>
    </location>
</feature>
<keyword evidence="13" id="KW-1185">Reference proteome</keyword>
<dbReference type="SMART" id="SM00239">
    <property type="entry name" value="C2"/>
    <property type="match status" value="1"/>
</dbReference>
<keyword evidence="3" id="KW-0132">Cell division</keyword>
<evidence type="ECO:0000256" key="3">
    <source>
        <dbReference type="ARBA" id="ARBA00022618"/>
    </source>
</evidence>
<comment type="similarity">
    <text evidence="2">Belongs to the WEB family.</text>
</comment>
<feature type="compositionally biased region" description="Basic and acidic residues" evidence="10">
    <location>
        <begin position="1436"/>
        <end position="1445"/>
    </location>
</feature>
<dbReference type="SUPFAM" id="SSF63748">
    <property type="entry name" value="Tudor/PWWP/MBT"/>
    <property type="match status" value="1"/>
</dbReference>
<feature type="compositionally biased region" description="Acidic residues" evidence="10">
    <location>
        <begin position="1555"/>
        <end position="1573"/>
    </location>
</feature>
<evidence type="ECO:0000256" key="8">
    <source>
        <dbReference type="ARBA" id="ARBA00023306"/>
    </source>
</evidence>
<gene>
    <name evidence="12" type="ORF">KY290_009005</name>
</gene>
<feature type="region of interest" description="Disordered" evidence="10">
    <location>
        <begin position="1810"/>
        <end position="1881"/>
    </location>
</feature>
<evidence type="ECO:0000259" key="11">
    <source>
        <dbReference type="PROSITE" id="PS50004"/>
    </source>
</evidence>
<feature type="coiled-coil region" evidence="9">
    <location>
        <begin position="2126"/>
        <end position="2217"/>
    </location>
</feature>
<dbReference type="InterPro" id="IPR008545">
    <property type="entry name" value="Web"/>
</dbReference>
<protein>
    <recommendedName>
        <fullName evidence="11">C2 domain-containing protein</fullName>
    </recommendedName>
</protein>
<keyword evidence="9" id="KW-0175">Coiled coil</keyword>
<dbReference type="PROSITE" id="PS50004">
    <property type="entry name" value="C2"/>
    <property type="match status" value="1"/>
</dbReference>
<evidence type="ECO:0000256" key="1">
    <source>
        <dbReference type="ARBA" id="ARBA00004123"/>
    </source>
</evidence>
<organism evidence="12 13">
    <name type="scientific">Solanum tuberosum</name>
    <name type="common">Potato</name>
    <dbReference type="NCBI Taxonomy" id="4113"/>
    <lineage>
        <taxon>Eukaryota</taxon>
        <taxon>Viridiplantae</taxon>
        <taxon>Streptophyta</taxon>
        <taxon>Embryophyta</taxon>
        <taxon>Tracheophyta</taxon>
        <taxon>Spermatophyta</taxon>
        <taxon>Magnoliopsida</taxon>
        <taxon>eudicotyledons</taxon>
        <taxon>Gunneridae</taxon>
        <taxon>Pentapetalae</taxon>
        <taxon>asterids</taxon>
        <taxon>lamiids</taxon>
        <taxon>Solanales</taxon>
        <taxon>Solanaceae</taxon>
        <taxon>Solanoideae</taxon>
        <taxon>Solaneae</taxon>
        <taxon>Solanum</taxon>
    </lineage>
</organism>
<dbReference type="InterPro" id="IPR000008">
    <property type="entry name" value="C2_dom"/>
</dbReference>
<dbReference type="CDD" id="cd20404">
    <property type="entry name" value="Tudor_Agenet_AtEML-like"/>
    <property type="match status" value="1"/>
</dbReference>
<keyword evidence="8" id="KW-0131">Cell cycle</keyword>
<feature type="compositionally biased region" description="Basic and acidic residues" evidence="10">
    <location>
        <begin position="1516"/>
        <end position="1538"/>
    </location>
</feature>
<feature type="region of interest" description="Disordered" evidence="10">
    <location>
        <begin position="1195"/>
        <end position="1359"/>
    </location>
</feature>
<evidence type="ECO:0000256" key="2">
    <source>
        <dbReference type="ARBA" id="ARBA00005485"/>
    </source>
</evidence>
<feature type="compositionally biased region" description="Low complexity" evidence="10">
    <location>
        <begin position="1482"/>
        <end position="1499"/>
    </location>
</feature>
<dbReference type="InterPro" id="IPR011989">
    <property type="entry name" value="ARM-like"/>
</dbReference>
<dbReference type="PANTHER" id="PTHR12663:SF0">
    <property type="entry name" value="PRECOCIOUS DISSOCIATION OF SISTERS 5, ISOFORM A"/>
    <property type="match status" value="1"/>
</dbReference>
<evidence type="ECO:0000256" key="7">
    <source>
        <dbReference type="ARBA" id="ARBA00023242"/>
    </source>
</evidence>
<dbReference type="Proteomes" id="UP000826656">
    <property type="component" value="Unassembled WGS sequence"/>
</dbReference>
<proteinExistence type="inferred from homology"/>
<dbReference type="Gene3D" id="2.60.40.150">
    <property type="entry name" value="C2 domain"/>
    <property type="match status" value="1"/>
</dbReference>
<evidence type="ECO:0000256" key="5">
    <source>
        <dbReference type="ARBA" id="ARBA00022776"/>
    </source>
</evidence>
<name>A0ABQ7WA66_SOLTU</name>
<evidence type="ECO:0000256" key="9">
    <source>
        <dbReference type="SAM" id="Coils"/>
    </source>
</evidence>
<dbReference type="SUPFAM" id="SSF49562">
    <property type="entry name" value="C2 domain (Calcium/lipid-binding domain, CaLB)"/>
    <property type="match status" value="1"/>
</dbReference>
<feature type="compositionally biased region" description="Basic and acidic residues" evidence="10">
    <location>
        <begin position="1545"/>
        <end position="1554"/>
    </location>
</feature>
<accession>A0ABQ7WA66</accession>
<dbReference type="CDD" id="cd04038">
    <property type="entry name" value="C2_ArfGAP"/>
    <property type="match status" value="1"/>
</dbReference>
<dbReference type="Gene3D" id="2.30.30.140">
    <property type="match status" value="1"/>
</dbReference>
<dbReference type="EMBL" id="JAIVGD010000003">
    <property type="protein sequence ID" value="KAH0777594.1"/>
    <property type="molecule type" value="Genomic_DNA"/>
</dbReference>
<feature type="compositionally biased region" description="Basic and acidic residues" evidence="10">
    <location>
        <begin position="1580"/>
        <end position="1623"/>
    </location>
</feature>
<feature type="region of interest" description="Disordered" evidence="10">
    <location>
        <begin position="1422"/>
        <end position="1643"/>
    </location>
</feature>
<feature type="compositionally biased region" description="Polar residues" evidence="10">
    <location>
        <begin position="1325"/>
        <end position="1335"/>
    </location>
</feature>
<keyword evidence="4" id="KW-0227">DNA damage</keyword>
<feature type="compositionally biased region" description="Basic residues" evidence="10">
    <location>
        <begin position="1285"/>
        <end position="1297"/>
    </location>
</feature>
<dbReference type="InterPro" id="IPR035892">
    <property type="entry name" value="C2_domain_sf"/>
</dbReference>
<dbReference type="Pfam" id="PF05701">
    <property type="entry name" value="WEMBL"/>
    <property type="match status" value="1"/>
</dbReference>
<dbReference type="InterPro" id="IPR039776">
    <property type="entry name" value="Pds5"/>
</dbReference>
<feature type="compositionally biased region" description="Low complexity" evidence="10">
    <location>
        <begin position="1846"/>
        <end position="1864"/>
    </location>
</feature>
<evidence type="ECO:0000256" key="4">
    <source>
        <dbReference type="ARBA" id="ARBA00022763"/>
    </source>
</evidence>
<feature type="compositionally biased region" description="Polar residues" evidence="10">
    <location>
        <begin position="1810"/>
        <end position="1824"/>
    </location>
</feature>
<evidence type="ECO:0000313" key="13">
    <source>
        <dbReference type="Proteomes" id="UP000826656"/>
    </source>
</evidence>
<dbReference type="CDD" id="cd19953">
    <property type="entry name" value="PDS5"/>
    <property type="match status" value="1"/>
</dbReference>